<comment type="similarity">
    <text evidence="5">Belongs to the GST superfamily. Zeta family.</text>
</comment>
<dbReference type="CDD" id="cd03191">
    <property type="entry name" value="GST_C_Zeta"/>
    <property type="match status" value="1"/>
</dbReference>
<evidence type="ECO:0000256" key="9">
    <source>
        <dbReference type="ARBA" id="ARBA00022679"/>
    </source>
</evidence>
<keyword evidence="11" id="KW-0585">Phenylalanine catabolism</keyword>
<accession>A0A8C4QKR8</accession>
<evidence type="ECO:0000256" key="7">
    <source>
        <dbReference type="ARBA" id="ARBA00013199"/>
    </source>
</evidence>
<dbReference type="OMA" id="VYNAHRF"/>
<dbReference type="Ensembl" id="ENSEBUT00000017569.1">
    <property type="protein sequence ID" value="ENSEBUP00000016993.1"/>
    <property type="gene ID" value="ENSEBUG00000010638.1"/>
</dbReference>
<evidence type="ECO:0000256" key="15">
    <source>
        <dbReference type="ARBA" id="ARBA00080669"/>
    </source>
</evidence>
<dbReference type="CDD" id="cd03042">
    <property type="entry name" value="GST_N_Zeta"/>
    <property type="match status" value="1"/>
</dbReference>
<dbReference type="GO" id="GO:0016034">
    <property type="term" value="F:maleylacetoacetate isomerase activity"/>
    <property type="evidence" value="ECO:0007669"/>
    <property type="project" value="UniProtKB-EC"/>
</dbReference>
<evidence type="ECO:0000256" key="3">
    <source>
        <dbReference type="ARBA" id="ARBA00004496"/>
    </source>
</evidence>
<evidence type="ECO:0000256" key="1">
    <source>
        <dbReference type="ARBA" id="ARBA00001622"/>
    </source>
</evidence>
<dbReference type="PANTHER" id="PTHR42673">
    <property type="entry name" value="MALEYLACETOACETATE ISOMERASE"/>
    <property type="match status" value="1"/>
</dbReference>
<dbReference type="GO" id="GO:0005739">
    <property type="term" value="C:mitochondrion"/>
    <property type="evidence" value="ECO:0007669"/>
    <property type="project" value="TreeGrafter"/>
</dbReference>
<evidence type="ECO:0000256" key="2">
    <source>
        <dbReference type="ARBA" id="ARBA00001955"/>
    </source>
</evidence>
<keyword evidence="8" id="KW-0963">Cytoplasm</keyword>
<dbReference type="SUPFAM" id="SSF52833">
    <property type="entry name" value="Thioredoxin-like"/>
    <property type="match status" value="1"/>
</dbReference>
<keyword evidence="12" id="KW-0413">Isomerase</keyword>
<evidence type="ECO:0000256" key="11">
    <source>
        <dbReference type="ARBA" id="ARBA00023232"/>
    </source>
</evidence>
<dbReference type="GeneTree" id="ENSGT00390000006580"/>
<comment type="pathway">
    <text evidence="4">Amino-acid degradation; L-phenylalanine degradation; acetoacetate and fumarate from L-phenylalanine: step 5/6.</text>
</comment>
<evidence type="ECO:0000256" key="4">
    <source>
        <dbReference type="ARBA" id="ARBA00004671"/>
    </source>
</evidence>
<dbReference type="GO" id="GO:0006749">
    <property type="term" value="P:glutathione metabolic process"/>
    <property type="evidence" value="ECO:0007669"/>
    <property type="project" value="TreeGrafter"/>
</dbReference>
<evidence type="ECO:0000256" key="8">
    <source>
        <dbReference type="ARBA" id="ARBA00022490"/>
    </source>
</evidence>
<evidence type="ECO:0000259" key="17">
    <source>
        <dbReference type="PROSITE" id="PS50404"/>
    </source>
</evidence>
<dbReference type="InterPro" id="IPR004046">
    <property type="entry name" value="GST_C"/>
</dbReference>
<comment type="subcellular location">
    <subcellularLocation>
        <location evidence="3">Cytoplasm</location>
    </subcellularLocation>
</comment>
<dbReference type="Gene3D" id="3.40.30.10">
    <property type="entry name" value="Glutaredoxin"/>
    <property type="match status" value="1"/>
</dbReference>
<dbReference type="AlphaFoldDB" id="A0A8C4QKR8"/>
<evidence type="ECO:0000259" key="18">
    <source>
        <dbReference type="PROSITE" id="PS50405"/>
    </source>
</evidence>
<dbReference type="InterPro" id="IPR034333">
    <property type="entry name" value="GST_Zeta_N"/>
</dbReference>
<dbReference type="InterPro" id="IPR036282">
    <property type="entry name" value="Glutathione-S-Trfase_C_sf"/>
</dbReference>
<organism evidence="19 20">
    <name type="scientific">Eptatretus burgeri</name>
    <name type="common">Inshore hagfish</name>
    <dbReference type="NCBI Taxonomy" id="7764"/>
    <lineage>
        <taxon>Eukaryota</taxon>
        <taxon>Metazoa</taxon>
        <taxon>Chordata</taxon>
        <taxon>Craniata</taxon>
        <taxon>Vertebrata</taxon>
        <taxon>Cyclostomata</taxon>
        <taxon>Myxini</taxon>
        <taxon>Myxiniformes</taxon>
        <taxon>Myxinidae</taxon>
        <taxon>Eptatretinae</taxon>
        <taxon>Eptatretus</taxon>
    </lineage>
</organism>
<comment type="catalytic activity">
    <reaction evidence="13">
        <text>RX + glutathione = an S-substituted glutathione + a halide anion + H(+)</text>
        <dbReference type="Rhea" id="RHEA:16437"/>
        <dbReference type="ChEBI" id="CHEBI:15378"/>
        <dbReference type="ChEBI" id="CHEBI:16042"/>
        <dbReference type="ChEBI" id="CHEBI:17792"/>
        <dbReference type="ChEBI" id="CHEBI:57925"/>
        <dbReference type="ChEBI" id="CHEBI:90779"/>
        <dbReference type="EC" id="2.5.1.18"/>
    </reaction>
</comment>
<evidence type="ECO:0000256" key="5">
    <source>
        <dbReference type="ARBA" id="ARBA00010007"/>
    </source>
</evidence>
<dbReference type="EC" id="2.5.1.18" evidence="6"/>
<dbReference type="Proteomes" id="UP000694388">
    <property type="component" value="Unplaced"/>
</dbReference>
<dbReference type="PROSITE" id="PS50405">
    <property type="entry name" value="GST_CTER"/>
    <property type="match status" value="1"/>
</dbReference>
<dbReference type="SFLD" id="SFLDS00019">
    <property type="entry name" value="Glutathione_Transferase_(cytos"/>
    <property type="match status" value="1"/>
</dbReference>
<dbReference type="SFLD" id="SFLDG00358">
    <property type="entry name" value="Main_(cytGST)"/>
    <property type="match status" value="1"/>
</dbReference>
<protein>
    <recommendedName>
        <fullName evidence="14">Maleylacetoacetate isomerase</fullName>
        <ecNumber evidence="6">2.5.1.18</ecNumber>
        <ecNumber evidence="7">5.2.1.2</ecNumber>
    </recommendedName>
    <alternativeName>
        <fullName evidence="16">GSTZ1-1</fullName>
    </alternativeName>
    <alternativeName>
        <fullName evidence="15">Glutathione S-transferase zeta 1</fullName>
    </alternativeName>
</protein>
<feature type="domain" description="GST N-terminal" evidence="17">
    <location>
        <begin position="7"/>
        <end position="90"/>
    </location>
</feature>
<reference evidence="19" key="1">
    <citation type="submission" date="2025-08" db="UniProtKB">
        <authorList>
            <consortium name="Ensembl"/>
        </authorList>
    </citation>
    <scope>IDENTIFICATION</scope>
</reference>
<dbReference type="NCBIfam" id="TIGR01262">
    <property type="entry name" value="maiA"/>
    <property type="match status" value="1"/>
</dbReference>
<dbReference type="InterPro" id="IPR034330">
    <property type="entry name" value="GST_Zeta_C"/>
</dbReference>
<dbReference type="UniPathway" id="UPA00139">
    <property type="reaction ID" value="UER00340"/>
</dbReference>
<evidence type="ECO:0000256" key="13">
    <source>
        <dbReference type="ARBA" id="ARBA00047960"/>
    </source>
</evidence>
<evidence type="ECO:0000256" key="12">
    <source>
        <dbReference type="ARBA" id="ARBA00023235"/>
    </source>
</evidence>
<keyword evidence="20" id="KW-1185">Reference proteome</keyword>
<dbReference type="Gene3D" id="1.20.1050.10">
    <property type="match status" value="1"/>
</dbReference>
<dbReference type="InterPro" id="IPR005955">
    <property type="entry name" value="GST_Zeta"/>
</dbReference>
<name>A0A8C4QKR8_EPTBU</name>
<dbReference type="EC" id="5.2.1.2" evidence="7"/>
<sequence length="220" mass="24880">MNGANFSQPVLYTYFRSSCAWRVRIALALKGIDYDQVAVNLIKNGGEQYQEQFKMKNPMGQVPLLVIDGVSFSQSLAIIQYLDETRGGPHLLPSEPKQRAMVRMIAEIIASGIQPLQNLETIMRIDEKPREAWVQHFISKGFKAVEKMLQDTAGRYCIGDQVTMADLCLVPQAHNANRYKVDLTPFPIICRVVRNLEELDAFKAAHWACQPDTPAELRQT</sequence>
<dbReference type="GO" id="GO:0004364">
    <property type="term" value="F:glutathione transferase activity"/>
    <property type="evidence" value="ECO:0007669"/>
    <property type="project" value="UniProtKB-EC"/>
</dbReference>
<dbReference type="Pfam" id="PF13417">
    <property type="entry name" value="GST_N_3"/>
    <property type="match status" value="1"/>
</dbReference>
<dbReference type="PANTHER" id="PTHR42673:SF4">
    <property type="entry name" value="MALEYLACETOACETATE ISOMERASE"/>
    <property type="match status" value="1"/>
</dbReference>
<keyword evidence="10" id="KW-0828">Tyrosine catabolism</keyword>
<evidence type="ECO:0000256" key="10">
    <source>
        <dbReference type="ARBA" id="ARBA00022878"/>
    </source>
</evidence>
<dbReference type="Pfam" id="PF14497">
    <property type="entry name" value="GST_C_3"/>
    <property type="match status" value="1"/>
</dbReference>
<comment type="catalytic activity">
    <reaction evidence="1">
        <text>4-maleylacetoacetate = 4-fumarylacetoacetate</text>
        <dbReference type="Rhea" id="RHEA:14817"/>
        <dbReference type="ChEBI" id="CHEBI:17105"/>
        <dbReference type="ChEBI" id="CHEBI:18034"/>
        <dbReference type="EC" id="5.2.1.2"/>
    </reaction>
</comment>
<feature type="domain" description="GST C-terminal" evidence="18">
    <location>
        <begin position="95"/>
        <end position="215"/>
    </location>
</feature>
<comment type="cofactor">
    <cofactor evidence="2">
        <name>glutathione</name>
        <dbReference type="ChEBI" id="CHEBI:57925"/>
    </cofactor>
</comment>
<dbReference type="FunFam" id="3.40.30.10:FF:000041">
    <property type="entry name" value="Maleylacetoacetate isomerase isoform 1"/>
    <property type="match status" value="1"/>
</dbReference>
<evidence type="ECO:0000313" key="20">
    <source>
        <dbReference type="Proteomes" id="UP000694388"/>
    </source>
</evidence>
<keyword evidence="9" id="KW-0808">Transferase</keyword>
<evidence type="ECO:0000256" key="16">
    <source>
        <dbReference type="ARBA" id="ARBA00082080"/>
    </source>
</evidence>
<evidence type="ECO:0000256" key="14">
    <source>
        <dbReference type="ARBA" id="ARBA00068155"/>
    </source>
</evidence>
<dbReference type="FunFam" id="1.20.1050.10:FF:000010">
    <property type="entry name" value="Maleylacetoacetate isomerase isoform 1"/>
    <property type="match status" value="1"/>
</dbReference>
<dbReference type="InterPro" id="IPR004045">
    <property type="entry name" value="Glutathione_S-Trfase_N"/>
</dbReference>
<dbReference type="GO" id="GO:0006572">
    <property type="term" value="P:L-tyrosine catabolic process"/>
    <property type="evidence" value="ECO:0007669"/>
    <property type="project" value="UniProtKB-KW"/>
</dbReference>
<evidence type="ECO:0000256" key="6">
    <source>
        <dbReference type="ARBA" id="ARBA00012452"/>
    </source>
</evidence>
<dbReference type="SUPFAM" id="SSF47616">
    <property type="entry name" value="GST C-terminal domain-like"/>
    <property type="match status" value="1"/>
</dbReference>
<dbReference type="GO" id="GO:0006559">
    <property type="term" value="P:L-phenylalanine catabolic process"/>
    <property type="evidence" value="ECO:0007669"/>
    <property type="project" value="UniProtKB-UniPathway"/>
</dbReference>
<evidence type="ECO:0000313" key="19">
    <source>
        <dbReference type="Ensembl" id="ENSEBUP00000016993.1"/>
    </source>
</evidence>
<dbReference type="InterPro" id="IPR040079">
    <property type="entry name" value="Glutathione_S-Trfase"/>
</dbReference>
<reference evidence="19" key="2">
    <citation type="submission" date="2025-09" db="UniProtKB">
        <authorList>
            <consortium name="Ensembl"/>
        </authorList>
    </citation>
    <scope>IDENTIFICATION</scope>
</reference>
<dbReference type="PROSITE" id="PS50404">
    <property type="entry name" value="GST_NTER"/>
    <property type="match status" value="1"/>
</dbReference>
<dbReference type="InterPro" id="IPR036249">
    <property type="entry name" value="Thioredoxin-like_sf"/>
</dbReference>
<proteinExistence type="inferred from homology"/>
<dbReference type="InterPro" id="IPR010987">
    <property type="entry name" value="Glutathione-S-Trfase_C-like"/>
</dbReference>